<proteinExistence type="predicted"/>
<evidence type="ECO:0000313" key="3">
    <source>
        <dbReference type="Proteomes" id="UP000277212"/>
    </source>
</evidence>
<dbReference type="OrthoDB" id="4686299at2759"/>
<protein>
    <submittedName>
        <fullName evidence="2">Uncharacterized protein</fullName>
    </submittedName>
</protein>
<keyword evidence="1" id="KW-0732">Signal</keyword>
<keyword evidence="3" id="KW-1185">Reference proteome</keyword>
<dbReference type="AlphaFoldDB" id="A0A3M2QLA6"/>
<organism evidence="2 3">
    <name type="scientific">Fusarium kuroshium</name>
    <dbReference type="NCBI Taxonomy" id="2010991"/>
    <lineage>
        <taxon>Eukaryota</taxon>
        <taxon>Fungi</taxon>
        <taxon>Dikarya</taxon>
        <taxon>Ascomycota</taxon>
        <taxon>Pezizomycotina</taxon>
        <taxon>Sordariomycetes</taxon>
        <taxon>Hypocreomycetidae</taxon>
        <taxon>Hypocreales</taxon>
        <taxon>Nectriaceae</taxon>
        <taxon>Fusarium</taxon>
        <taxon>Fusarium solani species complex</taxon>
    </lineage>
</organism>
<feature type="signal peptide" evidence="1">
    <location>
        <begin position="1"/>
        <end position="19"/>
    </location>
</feature>
<evidence type="ECO:0000256" key="1">
    <source>
        <dbReference type="SAM" id="SignalP"/>
    </source>
</evidence>
<comment type="caution">
    <text evidence="2">The sequence shown here is derived from an EMBL/GenBank/DDBJ whole genome shotgun (WGS) entry which is preliminary data.</text>
</comment>
<evidence type="ECO:0000313" key="2">
    <source>
        <dbReference type="EMBL" id="RMI89501.1"/>
    </source>
</evidence>
<sequence length="94" mass="9914">MKAVTILVALSGLLLGANADSHGACGCQINSDGAIDTDATQTCCQRFGGTSTYLSTSGKVRFAGEYCLKNNIDGDSFYNCCRQFLSRGDSACPW</sequence>
<dbReference type="Proteomes" id="UP000277212">
    <property type="component" value="Unassembled WGS sequence"/>
</dbReference>
<accession>A0A3M2QLA6</accession>
<reference evidence="2 3" key="1">
    <citation type="submission" date="2017-06" db="EMBL/GenBank/DDBJ databases">
        <title>Comparative genomic analysis of Ambrosia Fusariam Clade fungi.</title>
        <authorList>
            <person name="Stajich J.E."/>
            <person name="Carrillo J."/>
            <person name="Kijimoto T."/>
            <person name="Eskalen A."/>
            <person name="O'Donnell K."/>
            <person name="Kasson M."/>
        </authorList>
    </citation>
    <scope>NUCLEOTIDE SEQUENCE [LARGE SCALE GENOMIC DNA]</scope>
    <source>
        <strain evidence="2">UCR3666</strain>
    </source>
</reference>
<gene>
    <name evidence="2" type="ORF">CDV36_016655</name>
</gene>
<name>A0A3M2QLA6_9HYPO</name>
<dbReference type="EMBL" id="NKUJ01001385">
    <property type="protein sequence ID" value="RMI89501.1"/>
    <property type="molecule type" value="Genomic_DNA"/>
</dbReference>
<feature type="chain" id="PRO_5017965799" evidence="1">
    <location>
        <begin position="20"/>
        <end position="94"/>
    </location>
</feature>